<evidence type="ECO:0000313" key="2">
    <source>
        <dbReference type="EMBL" id="MBB3859410.1"/>
    </source>
</evidence>
<sequence>MTSKRIISIHTTATITGVSEGDSYIEIVEGQFEKRFQQLFEKYLPENAVVFDIGANIGLVSIIAAKIRPGSRVYSFEAGAHVCEVLKENVANNYLSNVFPQHCAVADFDGSISFIENSAYGHAVEGGSSNDDGSTVAVPCFRIDSLVQKFSPQGVDLIKLDIEGFEPQALKGAIATISDFDPVFLMEINPWCIENYGKVDFKIFCQEIFAQFKFVYIINKNWHEEHPIRPINFDELMGFIDESESLFVDDLVFCNSPKLCTIAEHG</sequence>
<dbReference type="Pfam" id="PF05050">
    <property type="entry name" value="Methyltransf_21"/>
    <property type="match status" value="1"/>
</dbReference>
<dbReference type="PANTHER" id="PTHR34203">
    <property type="entry name" value="METHYLTRANSFERASE, FKBM FAMILY PROTEIN"/>
    <property type="match status" value="1"/>
</dbReference>
<evidence type="ECO:0000259" key="1">
    <source>
        <dbReference type="Pfam" id="PF05050"/>
    </source>
</evidence>
<gene>
    <name evidence="2" type="ORF">GGQ88_000650</name>
</gene>
<dbReference type="GO" id="GO:0008168">
    <property type="term" value="F:methyltransferase activity"/>
    <property type="evidence" value="ECO:0007669"/>
    <property type="project" value="UniProtKB-KW"/>
</dbReference>
<dbReference type="SUPFAM" id="SSF53335">
    <property type="entry name" value="S-adenosyl-L-methionine-dependent methyltransferases"/>
    <property type="match status" value="1"/>
</dbReference>
<feature type="domain" description="Methyltransferase FkbM" evidence="1">
    <location>
        <begin position="52"/>
        <end position="190"/>
    </location>
</feature>
<dbReference type="InterPro" id="IPR029063">
    <property type="entry name" value="SAM-dependent_MTases_sf"/>
</dbReference>
<dbReference type="EMBL" id="JACICY010000001">
    <property type="protein sequence ID" value="MBB3859410.1"/>
    <property type="molecule type" value="Genomic_DNA"/>
</dbReference>
<dbReference type="Gene3D" id="3.40.50.150">
    <property type="entry name" value="Vaccinia Virus protein VP39"/>
    <property type="match status" value="1"/>
</dbReference>
<comment type="caution">
    <text evidence="2">The sequence shown here is derived from an EMBL/GenBank/DDBJ whole genome shotgun (WGS) entry which is preliminary data.</text>
</comment>
<reference evidence="2 3" key="1">
    <citation type="submission" date="2020-08" db="EMBL/GenBank/DDBJ databases">
        <title>Genomic Encyclopedia of Type Strains, Phase IV (KMG-IV): sequencing the most valuable type-strain genomes for metagenomic binning, comparative biology and taxonomic classification.</title>
        <authorList>
            <person name="Goeker M."/>
        </authorList>
    </citation>
    <scope>NUCLEOTIDE SEQUENCE [LARGE SCALE GENOMIC DNA]</scope>
    <source>
        <strain evidence="2 3">DSM 14552</strain>
    </source>
</reference>
<dbReference type="PANTHER" id="PTHR34203:SF15">
    <property type="entry name" value="SLL1173 PROTEIN"/>
    <property type="match status" value="1"/>
</dbReference>
<organism evidence="2 3">
    <name type="scientific">Novosphingobium hassiacum</name>
    <dbReference type="NCBI Taxonomy" id="173676"/>
    <lineage>
        <taxon>Bacteria</taxon>
        <taxon>Pseudomonadati</taxon>
        <taxon>Pseudomonadota</taxon>
        <taxon>Alphaproteobacteria</taxon>
        <taxon>Sphingomonadales</taxon>
        <taxon>Sphingomonadaceae</taxon>
        <taxon>Novosphingobium</taxon>
    </lineage>
</organism>
<dbReference type="GO" id="GO:0032259">
    <property type="term" value="P:methylation"/>
    <property type="evidence" value="ECO:0007669"/>
    <property type="project" value="UniProtKB-KW"/>
</dbReference>
<keyword evidence="2" id="KW-0808">Transferase</keyword>
<dbReference type="InterPro" id="IPR052514">
    <property type="entry name" value="SAM-dependent_MTase"/>
</dbReference>
<protein>
    <submittedName>
        <fullName evidence="2">FkbM family methyltransferase</fullName>
    </submittedName>
</protein>
<dbReference type="Proteomes" id="UP000562395">
    <property type="component" value="Unassembled WGS sequence"/>
</dbReference>
<dbReference type="InterPro" id="IPR006342">
    <property type="entry name" value="FkbM_mtfrase"/>
</dbReference>
<dbReference type="RefSeq" id="WP_183611659.1">
    <property type="nucleotide sequence ID" value="NZ_JACICY010000001.1"/>
</dbReference>
<accession>A0A7W5ZX26</accession>
<proteinExistence type="predicted"/>
<dbReference type="AlphaFoldDB" id="A0A7W5ZX26"/>
<name>A0A7W5ZX26_9SPHN</name>
<keyword evidence="2" id="KW-0489">Methyltransferase</keyword>
<evidence type="ECO:0000313" key="3">
    <source>
        <dbReference type="Proteomes" id="UP000562395"/>
    </source>
</evidence>
<keyword evidence="3" id="KW-1185">Reference proteome</keyword>
<dbReference type="NCBIfam" id="TIGR01444">
    <property type="entry name" value="fkbM_fam"/>
    <property type="match status" value="1"/>
</dbReference>